<sequence length="369" mass="41237">MSHEIVSAFISHMTTAMSSYSLYSGMHPMFDEFSGKALQLVDELYHDDAFSLLTFNNSLIFNNVPLAAKGMHVSSFLKTLKKKKIEKVVFRKGLEVDEFKKFITGMASRETVSSSPHLSVGIVEVKLKAPDSDVRSLMGDGISKFESVCQEISKFKTLDIIGLDDAVLSFISTLKKESDVLRIISPVKSRSDYTYVHAGNVSVLTMFQAESLGLGGELLHDIGLAGLLHDVGKMFVASSVLEKQTRLSEDEWTEIKKHPVYGAMYLSKLPDVPPLTVIAAFEHHMRFDGRGYPETRRWRKKQHIVSQMVAIADVFDALRTERPYRKALDVRATSRLLKERAGTEFNPALVDNFLSSLGHVTGKPHYCQG</sequence>
<evidence type="ECO:0000259" key="1">
    <source>
        <dbReference type="PROSITE" id="PS51832"/>
    </source>
</evidence>
<protein>
    <submittedName>
        <fullName evidence="2">Putative Cyclic diguanylate phosphodiesterase</fullName>
    </submittedName>
</protein>
<proteinExistence type="predicted"/>
<evidence type="ECO:0000313" key="2">
    <source>
        <dbReference type="EMBL" id="SPQ01299.1"/>
    </source>
</evidence>
<dbReference type="SUPFAM" id="SSF109604">
    <property type="entry name" value="HD-domain/PDEase-like"/>
    <property type="match status" value="1"/>
</dbReference>
<dbReference type="PANTHER" id="PTHR43155">
    <property type="entry name" value="CYCLIC DI-GMP PHOSPHODIESTERASE PA4108-RELATED"/>
    <property type="match status" value="1"/>
</dbReference>
<dbReference type="SMART" id="SM00471">
    <property type="entry name" value="HDc"/>
    <property type="match status" value="1"/>
</dbReference>
<organism evidence="2 3">
    <name type="scientific">Candidatus Sulfobium mesophilum</name>
    <dbReference type="NCBI Taxonomy" id="2016548"/>
    <lineage>
        <taxon>Bacteria</taxon>
        <taxon>Pseudomonadati</taxon>
        <taxon>Nitrospirota</taxon>
        <taxon>Nitrospiria</taxon>
        <taxon>Nitrospirales</taxon>
        <taxon>Nitrospiraceae</taxon>
        <taxon>Candidatus Sulfobium</taxon>
    </lineage>
</organism>
<dbReference type="PROSITE" id="PS51832">
    <property type="entry name" value="HD_GYP"/>
    <property type="match status" value="1"/>
</dbReference>
<dbReference type="OrthoDB" id="9802066at2"/>
<dbReference type="AlphaFoldDB" id="A0A2U3QIV4"/>
<dbReference type="Proteomes" id="UP000245125">
    <property type="component" value="Unassembled WGS sequence"/>
</dbReference>
<evidence type="ECO:0000313" key="3">
    <source>
        <dbReference type="Proteomes" id="UP000245125"/>
    </source>
</evidence>
<dbReference type="Gene3D" id="1.10.3210.10">
    <property type="entry name" value="Hypothetical protein af1432"/>
    <property type="match status" value="1"/>
</dbReference>
<feature type="domain" description="HD-GYP" evidence="1">
    <location>
        <begin position="172"/>
        <end position="369"/>
    </location>
</feature>
<dbReference type="PANTHER" id="PTHR43155:SF2">
    <property type="entry name" value="CYCLIC DI-GMP PHOSPHODIESTERASE PA4108"/>
    <property type="match status" value="1"/>
</dbReference>
<gene>
    <name evidence="2" type="ORF">NBG4_50031</name>
</gene>
<accession>A0A2U3QIV4</accession>
<dbReference type="InterPro" id="IPR003607">
    <property type="entry name" value="HD/PDEase_dom"/>
</dbReference>
<name>A0A2U3QIV4_9BACT</name>
<dbReference type="EMBL" id="OUUY01000097">
    <property type="protein sequence ID" value="SPQ01299.1"/>
    <property type="molecule type" value="Genomic_DNA"/>
</dbReference>
<reference evidence="3" key="1">
    <citation type="submission" date="2018-03" db="EMBL/GenBank/DDBJ databases">
        <authorList>
            <person name="Zecchin S."/>
        </authorList>
    </citation>
    <scope>NUCLEOTIDE SEQUENCE [LARGE SCALE GENOMIC DNA]</scope>
</reference>
<dbReference type="Pfam" id="PF13487">
    <property type="entry name" value="HD_5"/>
    <property type="match status" value="1"/>
</dbReference>
<dbReference type="CDD" id="cd00077">
    <property type="entry name" value="HDc"/>
    <property type="match status" value="1"/>
</dbReference>
<dbReference type="InterPro" id="IPR037522">
    <property type="entry name" value="HD_GYP_dom"/>
</dbReference>
<keyword evidence="3" id="KW-1185">Reference proteome</keyword>